<feature type="chain" id="PRO_5020629363" description="DUF4878 domain-containing protein" evidence="1">
    <location>
        <begin position="20"/>
        <end position="142"/>
    </location>
</feature>
<dbReference type="PROSITE" id="PS51257">
    <property type="entry name" value="PROKAR_LIPOPROTEIN"/>
    <property type="match status" value="1"/>
</dbReference>
<dbReference type="EMBL" id="SWCI01000015">
    <property type="protein sequence ID" value="TKB47279.1"/>
    <property type="molecule type" value="Genomic_DNA"/>
</dbReference>
<keyword evidence="1" id="KW-0732">Signal</keyword>
<evidence type="ECO:0000313" key="3">
    <source>
        <dbReference type="Proteomes" id="UP000305674"/>
    </source>
</evidence>
<comment type="caution">
    <text evidence="2">The sequence shown here is derived from an EMBL/GenBank/DDBJ whole genome shotgun (WGS) entry which is preliminary data.</text>
</comment>
<name>A0A4U1BAV2_9GAMM</name>
<evidence type="ECO:0000313" key="2">
    <source>
        <dbReference type="EMBL" id="TKB47279.1"/>
    </source>
</evidence>
<protein>
    <recommendedName>
        <fullName evidence="4">DUF4878 domain-containing protein</fullName>
    </recommendedName>
</protein>
<reference evidence="2 3" key="1">
    <citation type="submission" date="2019-04" db="EMBL/GenBank/DDBJ databases">
        <authorList>
            <person name="Hwang J.C."/>
        </authorList>
    </citation>
    <scope>NUCLEOTIDE SEQUENCE [LARGE SCALE GENOMIC DNA]</scope>
    <source>
        <strain evidence="2 3">IMCC35001</strain>
    </source>
</reference>
<evidence type="ECO:0000256" key="1">
    <source>
        <dbReference type="SAM" id="SignalP"/>
    </source>
</evidence>
<feature type="signal peptide" evidence="1">
    <location>
        <begin position="1"/>
        <end position="19"/>
    </location>
</feature>
<gene>
    <name evidence="2" type="ORF">FCL40_16385</name>
</gene>
<sequence length="142" mass="16469">MIRIALLLLLPILGGCTPAAGPDLPPEKVAVKFFEAIYVDRDVGKALPMVDDGLKDLFQHYKLASQVQRNLFGLYMEQAEVELSSTNADFFRRRNYDILVTIKLKGLVRGYMRQDLREIRLQRLQDRWMVTEIKEDRWLTNG</sequence>
<evidence type="ECO:0008006" key="4">
    <source>
        <dbReference type="Google" id="ProtNLM"/>
    </source>
</evidence>
<proteinExistence type="predicted"/>
<organism evidence="2 3">
    <name type="scientific">Ferrimonas sediminicola</name>
    <dbReference type="NCBI Taxonomy" id="2569538"/>
    <lineage>
        <taxon>Bacteria</taxon>
        <taxon>Pseudomonadati</taxon>
        <taxon>Pseudomonadota</taxon>
        <taxon>Gammaproteobacteria</taxon>
        <taxon>Alteromonadales</taxon>
        <taxon>Ferrimonadaceae</taxon>
        <taxon>Ferrimonas</taxon>
    </lineage>
</organism>
<dbReference type="RefSeq" id="WP_136854383.1">
    <property type="nucleotide sequence ID" value="NZ_SWCI01000015.1"/>
</dbReference>
<keyword evidence="3" id="KW-1185">Reference proteome</keyword>
<accession>A0A4U1BAV2</accession>
<dbReference type="OrthoDB" id="5767078at2"/>
<dbReference type="AlphaFoldDB" id="A0A4U1BAV2"/>
<dbReference type="Proteomes" id="UP000305674">
    <property type="component" value="Unassembled WGS sequence"/>
</dbReference>